<dbReference type="EMBL" id="JAFHDT010000018">
    <property type="protein sequence ID" value="KAI7797338.1"/>
    <property type="molecule type" value="Genomic_DNA"/>
</dbReference>
<name>A0A9W7TEU3_TRIRA</name>
<dbReference type="InterPro" id="IPR051002">
    <property type="entry name" value="UBA_autophagy_assoc_protein"/>
</dbReference>
<dbReference type="Gene3D" id="2.60.40.2840">
    <property type="match status" value="1"/>
</dbReference>
<sequence>MNDREVDETIPVVMETSSFSQVVFNDVPPSYPPNVAVTCRYTITGGLQPNPRDWIGIFKVGWQSTQRYYSYEWVEPCLDQIGPEGLMQKVVFKESYLPKDDGEFYQFCYVDSNGHVRGASTPFCFQNHAEISLDCSLEKDLLVVTTQEQATMMEKEKEDLVKEIESLKESNKILKNELDERLHEICRMKSCVDDLKSKEKPETPLSDIPNYTITEQSLTSPHENFDKAVRKIKLLKQERAELQQQVELQFAENLKLNTCLKETEHNYNKLQDRVKLLEVDVQSSTKHNEKLHAEIEELLKVKRTLEEKKGEDKVLQASMSELRGEDNETKFQIRALLTQLTEARGLLRSEMQNCKEATKRAESAEQELKEVKQKLAEMAVNEAEAEKHSKIQAQLEQAQDKIYEMAETSRSDKQTLIEKNEELQAEVARLHRAVIDYQVASVAAISEQLPNPQSPPASSNTQEQTYPPDYPFYESIDDMTGDQSRKEDKMKCLHCQESFPGMSEDELAQHELSHKVCPFCTLICDDWEQQLFEDHVYSHEE</sequence>
<comment type="caution">
    <text evidence="5">The sequence shown here is derived from an EMBL/GenBank/DDBJ whole genome shotgun (WGS) entry which is preliminary data.</text>
</comment>
<dbReference type="OrthoDB" id="10015001at2759"/>
<evidence type="ECO:0000313" key="5">
    <source>
        <dbReference type="EMBL" id="KAI7797338.1"/>
    </source>
</evidence>
<protein>
    <submittedName>
        <fullName evidence="5">Calcium-binding and coiled-coil domain-containing protein 2</fullName>
    </submittedName>
</protein>
<evidence type="ECO:0000259" key="4">
    <source>
        <dbReference type="Pfam" id="PF17751"/>
    </source>
</evidence>
<dbReference type="Gene3D" id="6.20.250.40">
    <property type="match status" value="1"/>
</dbReference>
<evidence type="ECO:0000313" key="6">
    <source>
        <dbReference type="Proteomes" id="UP001059041"/>
    </source>
</evidence>
<dbReference type="Proteomes" id="UP001059041">
    <property type="component" value="Linkage Group LG18"/>
</dbReference>
<feature type="coiled-coil region" evidence="2">
    <location>
        <begin position="143"/>
        <end position="184"/>
    </location>
</feature>
<feature type="domain" description="SKICH" evidence="4">
    <location>
        <begin position="22"/>
        <end position="125"/>
    </location>
</feature>
<dbReference type="PANTHER" id="PTHR31915">
    <property type="entry name" value="SKICH DOMAIN-CONTAINING PROTEIN"/>
    <property type="match status" value="1"/>
</dbReference>
<dbReference type="AlphaFoldDB" id="A0A9W7TEU3"/>
<gene>
    <name evidence="5" type="ORF">IRJ41_024597</name>
</gene>
<accession>A0A9W7TEU3</accession>
<evidence type="ECO:0000256" key="3">
    <source>
        <dbReference type="SAM" id="MobiDB-lite"/>
    </source>
</evidence>
<keyword evidence="6" id="KW-1185">Reference proteome</keyword>
<keyword evidence="1 2" id="KW-0175">Coiled coil</keyword>
<dbReference type="PANTHER" id="PTHR31915:SF10">
    <property type="entry name" value="CALCIUM-BINDING AND COILED-COIL DOMAIN 2"/>
    <property type="match status" value="1"/>
</dbReference>
<feature type="compositionally biased region" description="Polar residues" evidence="3">
    <location>
        <begin position="448"/>
        <end position="465"/>
    </location>
</feature>
<feature type="region of interest" description="Disordered" evidence="3">
    <location>
        <begin position="448"/>
        <end position="469"/>
    </location>
</feature>
<evidence type="ECO:0000256" key="2">
    <source>
        <dbReference type="SAM" id="Coils"/>
    </source>
</evidence>
<organism evidence="5 6">
    <name type="scientific">Triplophysa rosa</name>
    <name type="common">Cave loach</name>
    <dbReference type="NCBI Taxonomy" id="992332"/>
    <lineage>
        <taxon>Eukaryota</taxon>
        <taxon>Metazoa</taxon>
        <taxon>Chordata</taxon>
        <taxon>Craniata</taxon>
        <taxon>Vertebrata</taxon>
        <taxon>Euteleostomi</taxon>
        <taxon>Actinopterygii</taxon>
        <taxon>Neopterygii</taxon>
        <taxon>Teleostei</taxon>
        <taxon>Ostariophysi</taxon>
        <taxon>Cypriniformes</taxon>
        <taxon>Nemacheilidae</taxon>
        <taxon>Triplophysa</taxon>
    </lineage>
</organism>
<feature type="coiled-coil region" evidence="2">
    <location>
        <begin position="225"/>
        <end position="308"/>
    </location>
</feature>
<dbReference type="CDD" id="cd21968">
    <property type="entry name" value="Zn-C2H2_CALCOCO2"/>
    <property type="match status" value="1"/>
</dbReference>
<feature type="coiled-coil region" evidence="2">
    <location>
        <begin position="347"/>
        <end position="440"/>
    </location>
</feature>
<dbReference type="Pfam" id="PF17751">
    <property type="entry name" value="SKICH"/>
    <property type="match status" value="1"/>
</dbReference>
<evidence type="ECO:0000256" key="1">
    <source>
        <dbReference type="ARBA" id="ARBA00023054"/>
    </source>
</evidence>
<dbReference type="InterPro" id="IPR041611">
    <property type="entry name" value="SKICH"/>
</dbReference>
<reference evidence="5" key="1">
    <citation type="submission" date="2021-02" db="EMBL/GenBank/DDBJ databases">
        <title>Comparative genomics reveals that relaxation of natural selection precedes convergent phenotypic evolution of cavefish.</title>
        <authorList>
            <person name="Peng Z."/>
        </authorList>
    </citation>
    <scope>NUCLEOTIDE SEQUENCE</scope>
    <source>
        <tissue evidence="5">Muscle</tissue>
    </source>
</reference>
<proteinExistence type="predicted"/>